<feature type="domain" description="Acyl-ACP thioesterase-like C-terminal" evidence="9">
    <location>
        <begin position="156"/>
        <end position="221"/>
    </location>
</feature>
<evidence type="ECO:0000256" key="6">
    <source>
        <dbReference type="ARBA" id="ARBA00023098"/>
    </source>
</evidence>
<feature type="domain" description="Acyl-ACP thioesterase N-terminal hotdog" evidence="8">
    <location>
        <begin position="11"/>
        <end position="127"/>
    </location>
</feature>
<evidence type="ECO:0000256" key="2">
    <source>
        <dbReference type="ARBA" id="ARBA00022516"/>
    </source>
</evidence>
<keyword evidence="3" id="KW-0378">Hydrolase</keyword>
<dbReference type="InterPro" id="IPR002864">
    <property type="entry name" value="Acyl-ACP_thioesterase_NHD"/>
</dbReference>
<dbReference type="PANTHER" id="PTHR31727:SF6">
    <property type="entry name" value="OLEOYL-ACYL CARRIER PROTEIN THIOESTERASE 1, CHLOROPLASTIC"/>
    <property type="match status" value="1"/>
</dbReference>
<dbReference type="SUPFAM" id="SSF54637">
    <property type="entry name" value="Thioesterase/thiol ester dehydrase-isomerase"/>
    <property type="match status" value="2"/>
</dbReference>
<dbReference type="CDD" id="cd00586">
    <property type="entry name" value="4HBT"/>
    <property type="match status" value="1"/>
</dbReference>
<proteinExistence type="inferred from homology"/>
<evidence type="ECO:0000256" key="7">
    <source>
        <dbReference type="ARBA" id="ARBA00023160"/>
    </source>
</evidence>
<evidence type="ECO:0000256" key="1">
    <source>
        <dbReference type="ARBA" id="ARBA00006500"/>
    </source>
</evidence>
<dbReference type="Pfam" id="PF20791">
    <property type="entry name" value="Acyl-ACP_TE_C"/>
    <property type="match status" value="1"/>
</dbReference>
<dbReference type="InterPro" id="IPR049427">
    <property type="entry name" value="Acyl-ACP_TE_C"/>
</dbReference>
<comment type="similarity">
    <text evidence="1">Belongs to the acyl-ACP thioesterase family.</text>
</comment>
<evidence type="ECO:0000256" key="4">
    <source>
        <dbReference type="ARBA" id="ARBA00022832"/>
    </source>
</evidence>
<keyword evidence="7" id="KW-0275">Fatty acid biosynthesis</keyword>
<dbReference type="GO" id="GO:0016297">
    <property type="term" value="F:fatty acyl-[ACP] hydrolase activity"/>
    <property type="evidence" value="ECO:0007669"/>
    <property type="project" value="InterPro"/>
</dbReference>
<dbReference type="InterPro" id="IPR045023">
    <property type="entry name" value="FATA/B"/>
</dbReference>
<keyword evidence="11" id="KW-1185">Reference proteome</keyword>
<keyword evidence="6" id="KW-0443">Lipid metabolism</keyword>
<dbReference type="Proteomes" id="UP000484164">
    <property type="component" value="Unassembled WGS sequence"/>
</dbReference>
<gene>
    <name evidence="10" type="ORF">F8C82_12410</name>
</gene>
<name>A0A6L3ZGD4_9FLAO</name>
<dbReference type="PANTHER" id="PTHR31727">
    <property type="entry name" value="OLEOYL-ACYL CARRIER PROTEIN THIOESTERASE 1, CHLOROPLASTIC"/>
    <property type="match status" value="1"/>
</dbReference>
<evidence type="ECO:0000256" key="3">
    <source>
        <dbReference type="ARBA" id="ARBA00022801"/>
    </source>
</evidence>
<keyword evidence="5" id="KW-0809">Transit peptide</keyword>
<comment type="caution">
    <text evidence="10">The sequence shown here is derived from an EMBL/GenBank/DDBJ whole genome shotgun (WGS) entry which is preliminary data.</text>
</comment>
<evidence type="ECO:0000313" key="11">
    <source>
        <dbReference type="Proteomes" id="UP000484164"/>
    </source>
</evidence>
<organism evidence="10 11">
    <name type="scientific">Phaeocystidibacter marisrubri</name>
    <dbReference type="NCBI Taxonomy" id="1577780"/>
    <lineage>
        <taxon>Bacteria</taxon>
        <taxon>Pseudomonadati</taxon>
        <taxon>Bacteroidota</taxon>
        <taxon>Flavobacteriia</taxon>
        <taxon>Flavobacteriales</taxon>
        <taxon>Phaeocystidibacteraceae</taxon>
        <taxon>Phaeocystidibacter</taxon>
    </lineage>
</organism>
<sequence>MAYKDETVHLFTYRLTSVDIGADGRAKPSALANALQEAAREHAHHLGWGVETLHEKQLYWVLSRIHVEIEKRPKHGSIVQVKTWPKGGSGLFAWRDFVMEFEGNVILRATSSWALLDAKRSRPTPIEQLSDLFSDRADQHAIATPAEKIKPISQEISSVNITPAFTDLDEIRHVNNTKYLDWAWSAITPEQRKRTKGWTVNYLVEVKEGEDLTLTVGSIESAISCEGRTKNGKHAFTVAFHQ</sequence>
<keyword evidence="2" id="KW-0444">Lipid biosynthesis</keyword>
<accession>A0A6L3ZGD4</accession>
<evidence type="ECO:0000259" key="9">
    <source>
        <dbReference type="Pfam" id="PF20791"/>
    </source>
</evidence>
<dbReference type="AlphaFoldDB" id="A0A6L3ZGD4"/>
<dbReference type="GO" id="GO:0000036">
    <property type="term" value="F:acyl carrier activity"/>
    <property type="evidence" value="ECO:0007669"/>
    <property type="project" value="TreeGrafter"/>
</dbReference>
<dbReference type="InterPro" id="IPR029069">
    <property type="entry name" value="HotDog_dom_sf"/>
</dbReference>
<evidence type="ECO:0008006" key="12">
    <source>
        <dbReference type="Google" id="ProtNLM"/>
    </source>
</evidence>
<dbReference type="Pfam" id="PF01643">
    <property type="entry name" value="Acyl-ACP_TE"/>
    <property type="match status" value="1"/>
</dbReference>
<dbReference type="Gene3D" id="3.10.129.10">
    <property type="entry name" value="Hotdog Thioesterase"/>
    <property type="match status" value="2"/>
</dbReference>
<dbReference type="RefSeq" id="WP_151693904.1">
    <property type="nucleotide sequence ID" value="NZ_BMGX01000001.1"/>
</dbReference>
<reference evidence="10 11" key="1">
    <citation type="submission" date="2019-10" db="EMBL/GenBank/DDBJ databases">
        <title>Genome sequence of Phaeocystidibacter marisrubri JCM30614 (type strain).</title>
        <authorList>
            <person name="Bowman J.P."/>
        </authorList>
    </citation>
    <scope>NUCLEOTIDE SEQUENCE [LARGE SCALE GENOMIC DNA]</scope>
    <source>
        <strain evidence="10 11">JCM 30614</strain>
    </source>
</reference>
<evidence type="ECO:0000256" key="5">
    <source>
        <dbReference type="ARBA" id="ARBA00022946"/>
    </source>
</evidence>
<dbReference type="EMBL" id="WBVQ01000002">
    <property type="protein sequence ID" value="KAB2816477.1"/>
    <property type="molecule type" value="Genomic_DNA"/>
</dbReference>
<dbReference type="OrthoDB" id="9801517at2"/>
<evidence type="ECO:0000259" key="8">
    <source>
        <dbReference type="Pfam" id="PF01643"/>
    </source>
</evidence>
<keyword evidence="4" id="KW-0276">Fatty acid metabolism</keyword>
<evidence type="ECO:0000313" key="10">
    <source>
        <dbReference type="EMBL" id="KAB2816477.1"/>
    </source>
</evidence>
<protein>
    <recommendedName>
        <fullName evidence="12">Acyl-[acyl-carrier-protein] thioesterase</fullName>
    </recommendedName>
</protein>